<keyword evidence="6" id="KW-1185">Reference proteome</keyword>
<reference evidence="5 6" key="1">
    <citation type="submission" date="2016-12" db="EMBL/GenBank/DDBJ databases">
        <title>The genome of dimorphic prosthecate Glycocaulis alkaliphilus 6b-8t, isolated from crude oil dictates its adaptability in petroleum environments.</title>
        <authorList>
            <person name="Wu X.-L."/>
            <person name="Geng S."/>
        </authorList>
    </citation>
    <scope>NUCLEOTIDE SEQUENCE [LARGE SCALE GENOMIC DNA]</scope>
    <source>
        <strain evidence="5 6">6B-8</strain>
    </source>
</reference>
<dbReference type="Proteomes" id="UP000286954">
    <property type="component" value="Chromosome"/>
</dbReference>
<sequence length="290" mass="30386">MRMLTLRTARLFIACADHGTLTAAAGVLNVSQPAATKSLAQLEAALGGALFERAGRRLSLTALGEALLPRARALVQQARDMEAEAKRWRSGEDGLIRLGAGPAVAFSLLPDAVKRFYASGSAARLTVRSGAAGELIERLRRGELDMVVADRGDDEADPALATRALPDQGLAAAVRPGHPALAGAPLEDFRIATATPPERLRQFPLGWNAGAPGIVCDDYGVLARACAVSDHILIAPEPVMARILTEYALVPLPGPVSGLVVRPALIWRSDAPASAAREGLCACFEGVAEH</sequence>
<dbReference type="KEGG" id="gak:X907_0334"/>
<evidence type="ECO:0000256" key="4">
    <source>
        <dbReference type="ARBA" id="ARBA00023163"/>
    </source>
</evidence>
<dbReference type="Gene3D" id="3.40.190.10">
    <property type="entry name" value="Periplasmic binding protein-like II"/>
    <property type="match status" value="1"/>
</dbReference>
<gene>
    <name evidence="5" type="ORF">X907_0334</name>
</gene>
<dbReference type="SUPFAM" id="SSF53850">
    <property type="entry name" value="Periplasmic binding protein-like II"/>
    <property type="match status" value="1"/>
</dbReference>
<protein>
    <submittedName>
        <fullName evidence="5">Putative DNA-binding transcriptional regulator</fullName>
    </submittedName>
</protein>
<dbReference type="GO" id="GO:0003700">
    <property type="term" value="F:DNA-binding transcription factor activity"/>
    <property type="evidence" value="ECO:0007669"/>
    <property type="project" value="InterPro"/>
</dbReference>
<dbReference type="GO" id="GO:0005829">
    <property type="term" value="C:cytosol"/>
    <property type="evidence" value="ECO:0007669"/>
    <property type="project" value="TreeGrafter"/>
</dbReference>
<dbReference type="Pfam" id="PF03466">
    <property type="entry name" value="LysR_substrate"/>
    <property type="match status" value="1"/>
</dbReference>
<proteinExistence type="inferred from homology"/>
<evidence type="ECO:0000256" key="2">
    <source>
        <dbReference type="ARBA" id="ARBA00023015"/>
    </source>
</evidence>
<dbReference type="AlphaFoldDB" id="A0A3T0E6E6"/>
<dbReference type="Gene3D" id="1.10.10.10">
    <property type="entry name" value="Winged helix-like DNA-binding domain superfamily/Winged helix DNA-binding domain"/>
    <property type="match status" value="1"/>
</dbReference>
<organism evidence="5 6">
    <name type="scientific">Glycocaulis alkaliphilus</name>
    <dbReference type="NCBI Taxonomy" id="1434191"/>
    <lineage>
        <taxon>Bacteria</taxon>
        <taxon>Pseudomonadati</taxon>
        <taxon>Pseudomonadota</taxon>
        <taxon>Alphaproteobacteria</taxon>
        <taxon>Maricaulales</taxon>
        <taxon>Maricaulaceae</taxon>
        <taxon>Glycocaulis</taxon>
    </lineage>
</organism>
<dbReference type="InterPro" id="IPR036388">
    <property type="entry name" value="WH-like_DNA-bd_sf"/>
</dbReference>
<dbReference type="InterPro" id="IPR050950">
    <property type="entry name" value="HTH-type_LysR_regulators"/>
</dbReference>
<dbReference type="PRINTS" id="PR00039">
    <property type="entry name" value="HTHLYSR"/>
</dbReference>
<dbReference type="InterPro" id="IPR005119">
    <property type="entry name" value="LysR_subst-bd"/>
</dbReference>
<comment type="similarity">
    <text evidence="1">Belongs to the LysR transcriptional regulatory family.</text>
</comment>
<evidence type="ECO:0000313" key="6">
    <source>
        <dbReference type="Proteomes" id="UP000286954"/>
    </source>
</evidence>
<dbReference type="EMBL" id="CP018911">
    <property type="protein sequence ID" value="AZU02882.1"/>
    <property type="molecule type" value="Genomic_DNA"/>
</dbReference>
<dbReference type="InterPro" id="IPR036390">
    <property type="entry name" value="WH_DNA-bd_sf"/>
</dbReference>
<keyword evidence="4" id="KW-0804">Transcription</keyword>
<dbReference type="Pfam" id="PF00126">
    <property type="entry name" value="HTH_1"/>
    <property type="match status" value="1"/>
</dbReference>
<dbReference type="PANTHER" id="PTHR30419">
    <property type="entry name" value="HTH-TYPE TRANSCRIPTIONAL REGULATOR YBHD"/>
    <property type="match status" value="1"/>
</dbReference>
<dbReference type="SUPFAM" id="SSF46785">
    <property type="entry name" value="Winged helix' DNA-binding domain"/>
    <property type="match status" value="1"/>
</dbReference>
<evidence type="ECO:0000256" key="1">
    <source>
        <dbReference type="ARBA" id="ARBA00009437"/>
    </source>
</evidence>
<dbReference type="PROSITE" id="PS50931">
    <property type="entry name" value="HTH_LYSR"/>
    <property type="match status" value="1"/>
</dbReference>
<dbReference type="GO" id="GO:0003677">
    <property type="term" value="F:DNA binding"/>
    <property type="evidence" value="ECO:0007669"/>
    <property type="project" value="UniProtKB-KW"/>
</dbReference>
<dbReference type="InterPro" id="IPR000847">
    <property type="entry name" value="LysR_HTH_N"/>
</dbReference>
<evidence type="ECO:0000313" key="5">
    <source>
        <dbReference type="EMBL" id="AZU02882.1"/>
    </source>
</evidence>
<keyword evidence="2" id="KW-0805">Transcription regulation</keyword>
<dbReference type="PANTHER" id="PTHR30419:SF30">
    <property type="entry name" value="LYSR FAMILY TRANSCRIPTIONAL REGULATOR"/>
    <property type="match status" value="1"/>
</dbReference>
<evidence type="ECO:0000256" key="3">
    <source>
        <dbReference type="ARBA" id="ARBA00023125"/>
    </source>
</evidence>
<name>A0A3T0E6E6_9PROT</name>
<keyword evidence="3 5" id="KW-0238">DNA-binding</keyword>
<accession>A0A3T0E6E6</accession>